<accession>A0A8K0JZF8</accession>
<name>A0A8K0JZF8_LADFU</name>
<dbReference type="Proteomes" id="UP000792457">
    <property type="component" value="Unassembled WGS sequence"/>
</dbReference>
<protein>
    <submittedName>
        <fullName evidence="1">Uncharacterized protein</fullName>
    </submittedName>
</protein>
<dbReference type="AlphaFoldDB" id="A0A8K0JZF8"/>
<sequence>MPEILSSANAICNQILNVNIQAERKPSQFKKLLMLLTSSLFKVVFGNKMHYLVNIGEGLRVAFRRTKKSSMNAQKHKIKSEMRYCEREHTLMRRCQLSRCYEKAFRLESVPC</sequence>
<organism evidence="1 2">
    <name type="scientific">Ladona fulva</name>
    <name type="common">Scarce chaser dragonfly</name>
    <name type="synonym">Libellula fulva</name>
    <dbReference type="NCBI Taxonomy" id="123851"/>
    <lineage>
        <taxon>Eukaryota</taxon>
        <taxon>Metazoa</taxon>
        <taxon>Ecdysozoa</taxon>
        <taxon>Arthropoda</taxon>
        <taxon>Hexapoda</taxon>
        <taxon>Insecta</taxon>
        <taxon>Pterygota</taxon>
        <taxon>Palaeoptera</taxon>
        <taxon>Odonata</taxon>
        <taxon>Epiprocta</taxon>
        <taxon>Anisoptera</taxon>
        <taxon>Libelluloidea</taxon>
        <taxon>Libellulidae</taxon>
        <taxon>Ladona</taxon>
    </lineage>
</organism>
<reference evidence="1" key="2">
    <citation type="submission" date="2017-10" db="EMBL/GenBank/DDBJ databases">
        <title>Ladona fulva Genome sequencing and assembly.</title>
        <authorList>
            <person name="Murali S."/>
            <person name="Richards S."/>
            <person name="Bandaranaike D."/>
            <person name="Bellair M."/>
            <person name="Blankenburg K."/>
            <person name="Chao H."/>
            <person name="Dinh H."/>
            <person name="Doddapaneni H."/>
            <person name="Dugan-Rocha S."/>
            <person name="Elkadiri S."/>
            <person name="Gnanaolivu R."/>
            <person name="Hernandez B."/>
            <person name="Skinner E."/>
            <person name="Javaid M."/>
            <person name="Lee S."/>
            <person name="Li M."/>
            <person name="Ming W."/>
            <person name="Munidasa M."/>
            <person name="Muniz J."/>
            <person name="Nguyen L."/>
            <person name="Hughes D."/>
            <person name="Osuji N."/>
            <person name="Pu L.-L."/>
            <person name="Puazo M."/>
            <person name="Qu C."/>
            <person name="Quiroz J."/>
            <person name="Raj R."/>
            <person name="Weissenberger G."/>
            <person name="Xin Y."/>
            <person name="Zou X."/>
            <person name="Han Y."/>
            <person name="Worley K."/>
            <person name="Muzny D."/>
            <person name="Gibbs R."/>
        </authorList>
    </citation>
    <scope>NUCLEOTIDE SEQUENCE</scope>
    <source>
        <strain evidence="1">Sampled in the wild</strain>
    </source>
</reference>
<comment type="caution">
    <text evidence="1">The sequence shown here is derived from an EMBL/GenBank/DDBJ whole genome shotgun (WGS) entry which is preliminary data.</text>
</comment>
<gene>
    <name evidence="1" type="ORF">J437_LFUL009475</name>
</gene>
<proteinExistence type="predicted"/>
<dbReference type="EMBL" id="KZ308239">
    <property type="protein sequence ID" value="KAG8225482.1"/>
    <property type="molecule type" value="Genomic_DNA"/>
</dbReference>
<reference evidence="1" key="1">
    <citation type="submission" date="2013-04" db="EMBL/GenBank/DDBJ databases">
        <authorList>
            <person name="Qu J."/>
            <person name="Murali S.C."/>
            <person name="Bandaranaike D."/>
            <person name="Bellair M."/>
            <person name="Blankenburg K."/>
            <person name="Chao H."/>
            <person name="Dinh H."/>
            <person name="Doddapaneni H."/>
            <person name="Downs B."/>
            <person name="Dugan-Rocha S."/>
            <person name="Elkadiri S."/>
            <person name="Gnanaolivu R.D."/>
            <person name="Hernandez B."/>
            <person name="Javaid M."/>
            <person name="Jayaseelan J.C."/>
            <person name="Lee S."/>
            <person name="Li M."/>
            <person name="Ming W."/>
            <person name="Munidasa M."/>
            <person name="Muniz J."/>
            <person name="Nguyen L."/>
            <person name="Ongeri F."/>
            <person name="Osuji N."/>
            <person name="Pu L.-L."/>
            <person name="Puazo M."/>
            <person name="Qu C."/>
            <person name="Quiroz J."/>
            <person name="Raj R."/>
            <person name="Weissenberger G."/>
            <person name="Xin Y."/>
            <person name="Zou X."/>
            <person name="Han Y."/>
            <person name="Richards S."/>
            <person name="Worley K."/>
            <person name="Muzny D."/>
            <person name="Gibbs R."/>
        </authorList>
    </citation>
    <scope>NUCLEOTIDE SEQUENCE</scope>
    <source>
        <strain evidence="1">Sampled in the wild</strain>
    </source>
</reference>
<evidence type="ECO:0000313" key="2">
    <source>
        <dbReference type="Proteomes" id="UP000792457"/>
    </source>
</evidence>
<keyword evidence="2" id="KW-1185">Reference proteome</keyword>
<evidence type="ECO:0000313" key="1">
    <source>
        <dbReference type="EMBL" id="KAG8225482.1"/>
    </source>
</evidence>